<name>A0ABQ9JLY0_9CUCU</name>
<keyword evidence="3" id="KW-1185">Reference proteome</keyword>
<reference evidence="2" key="1">
    <citation type="journal article" date="2023" name="Insect Mol. Biol.">
        <title>Genome sequencing provides insights into the evolution of gene families encoding plant cell wall-degrading enzymes in longhorned beetles.</title>
        <authorList>
            <person name="Shin N.R."/>
            <person name="Okamura Y."/>
            <person name="Kirsch R."/>
            <person name="Pauchet Y."/>
        </authorList>
    </citation>
    <scope>NUCLEOTIDE SEQUENCE</scope>
    <source>
        <strain evidence="2">MMC_N1</strain>
    </source>
</reference>
<dbReference type="Proteomes" id="UP001162164">
    <property type="component" value="Unassembled WGS sequence"/>
</dbReference>
<evidence type="ECO:0000256" key="1">
    <source>
        <dbReference type="SAM" id="SignalP"/>
    </source>
</evidence>
<sequence length="237" mass="27128">MLKYVILLFVLPDLILESSAIWDQEINCPTICTCRLEHLTETAIYRFMQKDKSKSTPSETGSVENNDVLYEESLDTAEILEHASAVVRSAICILQTETEPLELLESLPQNTETITLIQGYESGNKSVKFSYFRKFPALLSLQLVGPNMMNKPINNSHLICELDLPISDLKYLNLERVLIKNGKQQVENFLKEVNEDDLTFEFVQKIDGNTHALTMVQKSTNDEEIIPYKQFKEQKGY</sequence>
<evidence type="ECO:0000313" key="3">
    <source>
        <dbReference type="Proteomes" id="UP001162164"/>
    </source>
</evidence>
<feature type="signal peptide" evidence="1">
    <location>
        <begin position="1"/>
        <end position="20"/>
    </location>
</feature>
<proteinExistence type="predicted"/>
<comment type="caution">
    <text evidence="2">The sequence shown here is derived from an EMBL/GenBank/DDBJ whole genome shotgun (WGS) entry which is preliminary data.</text>
</comment>
<organism evidence="2 3">
    <name type="scientific">Molorchus minor</name>
    <dbReference type="NCBI Taxonomy" id="1323400"/>
    <lineage>
        <taxon>Eukaryota</taxon>
        <taxon>Metazoa</taxon>
        <taxon>Ecdysozoa</taxon>
        <taxon>Arthropoda</taxon>
        <taxon>Hexapoda</taxon>
        <taxon>Insecta</taxon>
        <taxon>Pterygota</taxon>
        <taxon>Neoptera</taxon>
        <taxon>Endopterygota</taxon>
        <taxon>Coleoptera</taxon>
        <taxon>Polyphaga</taxon>
        <taxon>Cucujiformia</taxon>
        <taxon>Chrysomeloidea</taxon>
        <taxon>Cerambycidae</taxon>
        <taxon>Lamiinae</taxon>
        <taxon>Monochamini</taxon>
        <taxon>Molorchus</taxon>
    </lineage>
</organism>
<dbReference type="EMBL" id="JAPWTJ010000361">
    <property type="protein sequence ID" value="KAJ8979233.1"/>
    <property type="molecule type" value="Genomic_DNA"/>
</dbReference>
<keyword evidence="1" id="KW-0732">Signal</keyword>
<protein>
    <submittedName>
        <fullName evidence="2">Uncharacterized protein</fullName>
    </submittedName>
</protein>
<accession>A0ABQ9JLY0</accession>
<evidence type="ECO:0000313" key="2">
    <source>
        <dbReference type="EMBL" id="KAJ8979233.1"/>
    </source>
</evidence>
<gene>
    <name evidence="2" type="ORF">NQ317_009413</name>
</gene>
<feature type="chain" id="PRO_5047010002" evidence="1">
    <location>
        <begin position="21"/>
        <end position="237"/>
    </location>
</feature>